<organism evidence="1 2">
    <name type="scientific">Endobacter medicaginis</name>
    <dbReference type="NCBI Taxonomy" id="1181271"/>
    <lineage>
        <taxon>Bacteria</taxon>
        <taxon>Pseudomonadati</taxon>
        <taxon>Pseudomonadota</taxon>
        <taxon>Alphaproteobacteria</taxon>
        <taxon>Acetobacterales</taxon>
        <taxon>Acetobacteraceae</taxon>
        <taxon>Endobacter</taxon>
    </lineage>
</organism>
<proteinExistence type="predicted"/>
<evidence type="ECO:0000313" key="2">
    <source>
        <dbReference type="Proteomes" id="UP000557688"/>
    </source>
</evidence>
<dbReference type="Pfam" id="PF05212">
    <property type="entry name" value="DUF707"/>
    <property type="match status" value="1"/>
</dbReference>
<dbReference type="AlphaFoldDB" id="A0A839UXZ5"/>
<comment type="caution">
    <text evidence="1">The sequence shown here is derived from an EMBL/GenBank/DDBJ whole genome shotgun (WGS) entry which is preliminary data.</text>
</comment>
<dbReference type="SUPFAM" id="SSF53448">
    <property type="entry name" value="Nucleotide-diphospho-sugar transferases"/>
    <property type="match status" value="1"/>
</dbReference>
<evidence type="ECO:0008006" key="3">
    <source>
        <dbReference type="Google" id="ProtNLM"/>
    </source>
</evidence>
<keyword evidence="2" id="KW-1185">Reference proteome</keyword>
<gene>
    <name evidence="1" type="ORF">FHR90_002481</name>
</gene>
<sequence>MHPAWLAGPEPRNWDIVINYFGDDPHLFRAPDVVRIDGKGPKWPALQALFMAHPDLVERYDHIWLPDDDLATDTASINRLFETCARHRLEVAQPALTWDSYFGHLTTLRNPLFRMRMTNYVEVMAPCMTAAVLRATLPLFNANLSGWGLDFIWPRHVSRPDGSIAIIDDITVTHTRPVGGPNYKLLREGGISPWDELRRFCAANGIESAPRILTHRAVMRSGRMLAVQGRERRFALMSVIGLAGAVLHSPERRRMLRRMAGMLYKSMMKIPDQVSETPLRAGLRPSGFRARAT</sequence>
<dbReference type="Proteomes" id="UP000557688">
    <property type="component" value="Unassembled WGS sequence"/>
</dbReference>
<name>A0A839UXZ5_9PROT</name>
<accession>A0A839UXZ5</accession>
<dbReference type="RefSeq" id="WP_183275325.1">
    <property type="nucleotide sequence ID" value="NZ_JACHXV010000009.1"/>
</dbReference>
<dbReference type="InterPro" id="IPR007877">
    <property type="entry name" value="DUF707"/>
</dbReference>
<reference evidence="1 2" key="1">
    <citation type="submission" date="2020-08" db="EMBL/GenBank/DDBJ databases">
        <title>Genomic Encyclopedia of Type Strains, Phase III (KMG-III): the genomes of soil and plant-associated and newly described type strains.</title>
        <authorList>
            <person name="Whitman W."/>
        </authorList>
    </citation>
    <scope>NUCLEOTIDE SEQUENCE [LARGE SCALE GENOMIC DNA]</scope>
    <source>
        <strain evidence="1 2">CECT 8088</strain>
    </source>
</reference>
<evidence type="ECO:0000313" key="1">
    <source>
        <dbReference type="EMBL" id="MBB3174636.1"/>
    </source>
</evidence>
<dbReference type="EMBL" id="JACHXV010000009">
    <property type="protein sequence ID" value="MBB3174636.1"/>
    <property type="molecule type" value="Genomic_DNA"/>
</dbReference>
<dbReference type="InterPro" id="IPR029044">
    <property type="entry name" value="Nucleotide-diphossugar_trans"/>
</dbReference>
<protein>
    <recommendedName>
        <fullName evidence="3">DUF707 domain-containing protein</fullName>
    </recommendedName>
</protein>